<dbReference type="Proteomes" id="UP001234989">
    <property type="component" value="Chromosome 1"/>
</dbReference>
<organism evidence="1 2">
    <name type="scientific">Solanum verrucosum</name>
    <dbReference type="NCBI Taxonomy" id="315347"/>
    <lineage>
        <taxon>Eukaryota</taxon>
        <taxon>Viridiplantae</taxon>
        <taxon>Streptophyta</taxon>
        <taxon>Embryophyta</taxon>
        <taxon>Tracheophyta</taxon>
        <taxon>Spermatophyta</taxon>
        <taxon>Magnoliopsida</taxon>
        <taxon>eudicotyledons</taxon>
        <taxon>Gunneridae</taxon>
        <taxon>Pentapetalae</taxon>
        <taxon>asterids</taxon>
        <taxon>lamiids</taxon>
        <taxon>Solanales</taxon>
        <taxon>Solanaceae</taxon>
        <taxon>Solanoideae</taxon>
        <taxon>Solaneae</taxon>
        <taxon>Solanum</taxon>
    </lineage>
</organism>
<dbReference type="EMBL" id="CP133612">
    <property type="protein sequence ID" value="WMV11599.1"/>
    <property type="molecule type" value="Genomic_DNA"/>
</dbReference>
<protein>
    <submittedName>
        <fullName evidence="1">Uncharacterized protein</fullName>
    </submittedName>
</protein>
<accession>A0AAF0Q163</accession>
<evidence type="ECO:0000313" key="2">
    <source>
        <dbReference type="Proteomes" id="UP001234989"/>
    </source>
</evidence>
<dbReference type="AlphaFoldDB" id="A0AAF0Q163"/>
<name>A0AAF0Q163_SOLVR</name>
<proteinExistence type="predicted"/>
<keyword evidence="2" id="KW-1185">Reference proteome</keyword>
<sequence length="79" mass="9011">MKRDRKKQIGGVVKDCNFIPSTFAFWGGVKGRVEGEKMGLLTNRVDRSEIKPGDHIYTYRAVFAYSHHGNFQCLLPNHS</sequence>
<reference evidence="1" key="1">
    <citation type="submission" date="2023-08" db="EMBL/GenBank/DDBJ databases">
        <title>A de novo genome assembly of Solanum verrucosum Schlechtendal, a Mexican diploid species geographically isolated from the other diploid A-genome species in potato relatives.</title>
        <authorList>
            <person name="Hosaka K."/>
        </authorList>
    </citation>
    <scope>NUCLEOTIDE SEQUENCE</scope>
    <source>
        <tissue evidence="1">Young leaves</tissue>
    </source>
</reference>
<gene>
    <name evidence="1" type="ORF">MTR67_004984</name>
</gene>
<evidence type="ECO:0000313" key="1">
    <source>
        <dbReference type="EMBL" id="WMV11599.1"/>
    </source>
</evidence>
<dbReference type="PANTHER" id="PTHR46137:SF2">
    <property type="entry name" value="OS09G0526800 PROTEIN"/>
    <property type="match status" value="1"/>
</dbReference>
<dbReference type="PANTHER" id="PTHR46137">
    <property type="entry name" value="OS05G0310600 PROTEIN"/>
    <property type="match status" value="1"/>
</dbReference>